<gene>
    <name evidence="1" type="ORF">SAMN02927937_02030</name>
</gene>
<dbReference type="AlphaFoldDB" id="A0A1H6LNU4"/>
<dbReference type="RefSeq" id="WP_091099992.1">
    <property type="nucleotide sequence ID" value="NZ_FNXE01000029.1"/>
</dbReference>
<dbReference type="STRING" id="1159016.SAMN02927937_02030"/>
<evidence type="ECO:0000313" key="2">
    <source>
        <dbReference type="Proteomes" id="UP000199634"/>
    </source>
</evidence>
<proteinExistence type="predicted"/>
<name>A0A1H6LNU4_9FLAO</name>
<organism evidence="1 2">
    <name type="scientific">Paenimyroides marinum</name>
    <dbReference type="NCBI Taxonomy" id="1159016"/>
    <lineage>
        <taxon>Bacteria</taxon>
        <taxon>Pseudomonadati</taxon>
        <taxon>Bacteroidota</taxon>
        <taxon>Flavobacteriia</taxon>
        <taxon>Flavobacteriales</taxon>
        <taxon>Flavobacteriaceae</taxon>
        <taxon>Paenimyroides</taxon>
    </lineage>
</organism>
<sequence length="198" mass="22463">MRKTFLIALVLASSLTNAQKLKNEKGSFAVLKNESSVNVSFNYDHLKLLKENYTEEEYISRRKSELNEKEKGNGDVWVSKWKGAKDGIWEPKFIELLLKTVKNITFKENNSDATYTLIVDAVWIYPGWDVYMMKQPAKVTTKIKLVETANPSNVLYEVDAIDAPGDQFGSNFSNELRVGEGFAKTAKTLGKKINKDIK</sequence>
<keyword evidence="2" id="KW-1185">Reference proteome</keyword>
<accession>A0A1H6LNU4</accession>
<reference evidence="2" key="1">
    <citation type="submission" date="2016-10" db="EMBL/GenBank/DDBJ databases">
        <authorList>
            <person name="Varghese N."/>
            <person name="Submissions S."/>
        </authorList>
    </citation>
    <scope>NUCLEOTIDE SEQUENCE [LARGE SCALE GENOMIC DNA]</scope>
    <source>
        <strain evidence="2">CGMCC 1.10825</strain>
    </source>
</reference>
<dbReference type="Proteomes" id="UP000199634">
    <property type="component" value="Unassembled WGS sequence"/>
</dbReference>
<protein>
    <submittedName>
        <fullName evidence="1">Uncharacterized protein</fullName>
    </submittedName>
</protein>
<dbReference type="OrthoDB" id="1151160at2"/>
<dbReference type="EMBL" id="FNXE01000029">
    <property type="protein sequence ID" value="SEH90364.1"/>
    <property type="molecule type" value="Genomic_DNA"/>
</dbReference>
<evidence type="ECO:0000313" key="1">
    <source>
        <dbReference type="EMBL" id="SEH90364.1"/>
    </source>
</evidence>